<gene>
    <name evidence="1" type="ORF">BaRGS_00022135</name>
</gene>
<organism evidence="1 2">
    <name type="scientific">Batillaria attramentaria</name>
    <dbReference type="NCBI Taxonomy" id="370345"/>
    <lineage>
        <taxon>Eukaryota</taxon>
        <taxon>Metazoa</taxon>
        <taxon>Spiralia</taxon>
        <taxon>Lophotrochozoa</taxon>
        <taxon>Mollusca</taxon>
        <taxon>Gastropoda</taxon>
        <taxon>Caenogastropoda</taxon>
        <taxon>Sorbeoconcha</taxon>
        <taxon>Cerithioidea</taxon>
        <taxon>Batillariidae</taxon>
        <taxon>Batillaria</taxon>
    </lineage>
</organism>
<keyword evidence="2" id="KW-1185">Reference proteome</keyword>
<evidence type="ECO:0000313" key="2">
    <source>
        <dbReference type="Proteomes" id="UP001519460"/>
    </source>
</evidence>
<comment type="caution">
    <text evidence="1">The sequence shown here is derived from an EMBL/GenBank/DDBJ whole genome shotgun (WGS) entry which is preliminary data.</text>
</comment>
<accession>A0ABD0KHX1</accession>
<name>A0ABD0KHX1_9CAEN</name>
<evidence type="ECO:0000313" key="1">
    <source>
        <dbReference type="EMBL" id="KAK7486610.1"/>
    </source>
</evidence>
<reference evidence="1 2" key="1">
    <citation type="journal article" date="2023" name="Sci. Data">
        <title>Genome assembly of the Korean intertidal mud-creeper Batillaria attramentaria.</title>
        <authorList>
            <person name="Patra A.K."/>
            <person name="Ho P.T."/>
            <person name="Jun S."/>
            <person name="Lee S.J."/>
            <person name="Kim Y."/>
            <person name="Won Y.J."/>
        </authorList>
    </citation>
    <scope>NUCLEOTIDE SEQUENCE [LARGE SCALE GENOMIC DNA]</scope>
    <source>
        <strain evidence="1">Wonlab-2016</strain>
    </source>
</reference>
<protein>
    <submittedName>
        <fullName evidence="1">Uncharacterized protein</fullName>
    </submittedName>
</protein>
<dbReference type="AlphaFoldDB" id="A0ABD0KHX1"/>
<dbReference type="EMBL" id="JACVVK020000176">
    <property type="protein sequence ID" value="KAK7486610.1"/>
    <property type="molecule type" value="Genomic_DNA"/>
</dbReference>
<dbReference type="Proteomes" id="UP001519460">
    <property type="component" value="Unassembled WGS sequence"/>
</dbReference>
<proteinExistence type="predicted"/>
<sequence>MSTDTQSSSSISCVCAGFISNSLHTQLPGPSSISRTFTLPHPVLDFAENMVCCVCSDKTQQTYLFVEQDPAKLNCSEDRSTDGRGGNFARDLSRKPTALYNLSARGALKALCRY</sequence>